<dbReference type="AlphaFoldDB" id="A0AAW6TBI6"/>
<dbReference type="EMBL" id="JASATX010000004">
    <property type="protein sequence ID" value="MDI2099385.1"/>
    <property type="molecule type" value="Genomic_DNA"/>
</dbReference>
<dbReference type="RefSeq" id="WP_281489170.1">
    <property type="nucleotide sequence ID" value="NZ_JASATX010000004.1"/>
</dbReference>
<evidence type="ECO:0000313" key="3">
    <source>
        <dbReference type="EMBL" id="MDI2099385.1"/>
    </source>
</evidence>
<proteinExistence type="predicted"/>
<keyword evidence="1" id="KW-1133">Transmembrane helix</keyword>
<name>A0AAW6TBI6_9MICO</name>
<keyword evidence="1" id="KW-0812">Transmembrane</keyword>
<gene>
    <name evidence="3" type="ORF">QF206_10465</name>
</gene>
<comment type="caution">
    <text evidence="3">The sequence shown here is derived from an EMBL/GenBank/DDBJ whole genome shotgun (WGS) entry which is preliminary data.</text>
</comment>
<evidence type="ECO:0000259" key="2">
    <source>
        <dbReference type="Pfam" id="PF03703"/>
    </source>
</evidence>
<feature type="domain" description="YdbS-like PH" evidence="2">
    <location>
        <begin position="75"/>
        <end position="145"/>
    </location>
</feature>
<evidence type="ECO:0000256" key="1">
    <source>
        <dbReference type="SAM" id="Phobius"/>
    </source>
</evidence>
<dbReference type="Proteomes" id="UP001321506">
    <property type="component" value="Unassembled WGS sequence"/>
</dbReference>
<sequence length="180" mass="20425">MSQQPVTREPEVVIARLRPHARAMFWPTIALIAICAATGYFIGKFPEPWSPWIVLAGAALLAVLLWVLPYFAWLARYYTITTRRIVLRSGFLVRVRQELLHGRGYDVTVRKNGLQTLFRTGDVLINTGLEHPTVLRDVPDADLVQAALHDLVEQGQTMMAGIRQREQARPHDETTVWGSR</sequence>
<evidence type="ECO:0000313" key="4">
    <source>
        <dbReference type="Proteomes" id="UP001321506"/>
    </source>
</evidence>
<organism evidence="3 4">
    <name type="scientific">Ruicaihuangia caeni</name>
    <dbReference type="NCBI Taxonomy" id="3042517"/>
    <lineage>
        <taxon>Bacteria</taxon>
        <taxon>Bacillati</taxon>
        <taxon>Actinomycetota</taxon>
        <taxon>Actinomycetes</taxon>
        <taxon>Micrococcales</taxon>
        <taxon>Microbacteriaceae</taxon>
        <taxon>Ruicaihuangia</taxon>
    </lineage>
</organism>
<dbReference type="InterPro" id="IPR005182">
    <property type="entry name" value="YdbS-like_PH"/>
</dbReference>
<keyword evidence="4" id="KW-1185">Reference proteome</keyword>
<feature type="transmembrane region" description="Helical" evidence="1">
    <location>
        <begin position="49"/>
        <end position="74"/>
    </location>
</feature>
<protein>
    <submittedName>
        <fullName evidence="3">PH domain-containing protein</fullName>
    </submittedName>
</protein>
<keyword evidence="1" id="KW-0472">Membrane</keyword>
<dbReference type="Pfam" id="PF03703">
    <property type="entry name" value="bPH_2"/>
    <property type="match status" value="1"/>
</dbReference>
<accession>A0AAW6TBI6</accession>
<reference evidence="3 4" key="1">
    <citation type="submission" date="2023-04" db="EMBL/GenBank/DDBJ databases">
        <title>Klugiella caeni sp. nov. isolated from the sludge of biochemical tank.</title>
        <authorList>
            <person name="Geng K."/>
        </authorList>
    </citation>
    <scope>NUCLEOTIDE SEQUENCE [LARGE SCALE GENOMIC DNA]</scope>
    <source>
        <strain evidence="3 4">YN-L-19</strain>
    </source>
</reference>
<feature type="transmembrane region" description="Helical" evidence="1">
    <location>
        <begin position="24"/>
        <end position="43"/>
    </location>
</feature>